<dbReference type="GO" id="GO:0016020">
    <property type="term" value="C:membrane"/>
    <property type="evidence" value="ECO:0007669"/>
    <property type="project" value="UniProtKB-SubCell"/>
</dbReference>
<accession>A0A5N5TNU3</accession>
<dbReference type="GO" id="GO:0006884">
    <property type="term" value="P:cell volume homeostasis"/>
    <property type="evidence" value="ECO:0007669"/>
    <property type="project" value="TreeGrafter"/>
</dbReference>
<keyword evidence="2" id="KW-0812">Transmembrane</keyword>
<evidence type="ECO:0000259" key="5">
    <source>
        <dbReference type="Pfam" id="PF03522"/>
    </source>
</evidence>
<keyword evidence="7" id="KW-1185">Reference proteome</keyword>
<dbReference type="GO" id="GO:0055078">
    <property type="term" value="P:sodium ion homeostasis"/>
    <property type="evidence" value="ECO:0007669"/>
    <property type="project" value="TreeGrafter"/>
</dbReference>
<proteinExistence type="predicted"/>
<evidence type="ECO:0000256" key="2">
    <source>
        <dbReference type="ARBA" id="ARBA00022692"/>
    </source>
</evidence>
<feature type="domain" description="SLC12A transporter C-terminal" evidence="5">
    <location>
        <begin position="1"/>
        <end position="116"/>
    </location>
</feature>
<comment type="caution">
    <text evidence="6">The sequence shown here is derived from an EMBL/GenBank/DDBJ whole genome shotgun (WGS) entry which is preliminary data.</text>
</comment>
<comment type="subcellular location">
    <subcellularLocation>
        <location evidence="1">Membrane</location>
        <topology evidence="1">Multi-pass membrane protein</topology>
    </subcellularLocation>
</comment>
<dbReference type="AlphaFoldDB" id="A0A5N5TNU3"/>
<evidence type="ECO:0000313" key="6">
    <source>
        <dbReference type="EMBL" id="KAB7507826.1"/>
    </source>
</evidence>
<evidence type="ECO:0000256" key="4">
    <source>
        <dbReference type="ARBA" id="ARBA00023136"/>
    </source>
</evidence>
<dbReference type="GO" id="GO:1990573">
    <property type="term" value="P:potassium ion import across plasma membrane"/>
    <property type="evidence" value="ECO:0007669"/>
    <property type="project" value="TreeGrafter"/>
</dbReference>
<dbReference type="InterPro" id="IPR018491">
    <property type="entry name" value="SLC12_C"/>
</dbReference>
<organism evidence="6 7">
    <name type="scientific">Armadillidium nasatum</name>
    <dbReference type="NCBI Taxonomy" id="96803"/>
    <lineage>
        <taxon>Eukaryota</taxon>
        <taxon>Metazoa</taxon>
        <taxon>Ecdysozoa</taxon>
        <taxon>Arthropoda</taxon>
        <taxon>Crustacea</taxon>
        <taxon>Multicrustacea</taxon>
        <taxon>Malacostraca</taxon>
        <taxon>Eumalacostraca</taxon>
        <taxon>Peracarida</taxon>
        <taxon>Isopoda</taxon>
        <taxon>Oniscidea</taxon>
        <taxon>Crinocheta</taxon>
        <taxon>Armadillidiidae</taxon>
        <taxon>Armadillidium</taxon>
    </lineage>
</organism>
<dbReference type="OrthoDB" id="2020542at2759"/>
<dbReference type="GO" id="GO:0055075">
    <property type="term" value="P:potassium ion homeostasis"/>
    <property type="evidence" value="ECO:0007669"/>
    <property type="project" value="TreeGrafter"/>
</dbReference>
<name>A0A5N5TNU3_9CRUS</name>
<dbReference type="EMBL" id="SEYY01000196">
    <property type="protein sequence ID" value="KAB7507826.1"/>
    <property type="molecule type" value="Genomic_DNA"/>
</dbReference>
<dbReference type="Pfam" id="PF03522">
    <property type="entry name" value="SLC12"/>
    <property type="match status" value="1"/>
</dbReference>
<evidence type="ECO:0000313" key="7">
    <source>
        <dbReference type="Proteomes" id="UP000326759"/>
    </source>
</evidence>
<dbReference type="InterPro" id="IPR004842">
    <property type="entry name" value="SLC12A_fam"/>
</dbReference>
<sequence length="116" mass="13310">MATLLSKFRIDFSDVIIIPNLAKKAEESSRLEFDELIKDFKAKSSDELEKENDGLLISDVELLGQREKTNRHIRLRELLLENSKDSSLIVMTLPMPRKNSVSAALYMAWIETLTKD</sequence>
<reference evidence="6 7" key="1">
    <citation type="journal article" date="2019" name="PLoS Biol.">
        <title>Sex chromosomes control vertical transmission of feminizing Wolbachia symbionts in an isopod.</title>
        <authorList>
            <person name="Becking T."/>
            <person name="Chebbi M.A."/>
            <person name="Giraud I."/>
            <person name="Moumen B."/>
            <person name="Laverre T."/>
            <person name="Caubet Y."/>
            <person name="Peccoud J."/>
            <person name="Gilbert C."/>
            <person name="Cordaux R."/>
        </authorList>
    </citation>
    <scope>NUCLEOTIDE SEQUENCE [LARGE SCALE GENOMIC DNA]</scope>
    <source>
        <strain evidence="6">ANa2</strain>
        <tissue evidence="6">Whole body excluding digestive tract and cuticle</tissue>
    </source>
</reference>
<dbReference type="GO" id="GO:0008511">
    <property type="term" value="F:sodium:potassium:chloride symporter activity"/>
    <property type="evidence" value="ECO:0007669"/>
    <property type="project" value="TreeGrafter"/>
</dbReference>
<dbReference type="PANTHER" id="PTHR11827">
    <property type="entry name" value="SOLUTE CARRIER FAMILY 12, CATION COTRANSPORTERS"/>
    <property type="match status" value="1"/>
</dbReference>
<dbReference type="GO" id="GO:0055064">
    <property type="term" value="P:chloride ion homeostasis"/>
    <property type="evidence" value="ECO:0007669"/>
    <property type="project" value="TreeGrafter"/>
</dbReference>
<keyword evidence="3" id="KW-1133">Transmembrane helix</keyword>
<evidence type="ECO:0000256" key="3">
    <source>
        <dbReference type="ARBA" id="ARBA00022989"/>
    </source>
</evidence>
<keyword evidence="4" id="KW-0472">Membrane</keyword>
<evidence type="ECO:0000256" key="1">
    <source>
        <dbReference type="ARBA" id="ARBA00004141"/>
    </source>
</evidence>
<protein>
    <recommendedName>
        <fullName evidence="5">SLC12A transporter C-terminal domain-containing protein</fullName>
    </recommendedName>
</protein>
<dbReference type="PANTHER" id="PTHR11827:SF103">
    <property type="entry name" value="SODIUM CHLORIDE COTRANSPORTER 69, ISOFORM E"/>
    <property type="match status" value="1"/>
</dbReference>
<gene>
    <name evidence="6" type="ORF">Anas_05160</name>
</gene>
<feature type="non-terminal residue" evidence="6">
    <location>
        <position position="116"/>
    </location>
</feature>
<dbReference type="Proteomes" id="UP000326759">
    <property type="component" value="Unassembled WGS sequence"/>
</dbReference>